<proteinExistence type="predicted"/>
<evidence type="ECO:0000313" key="3">
    <source>
        <dbReference type="Proteomes" id="UP000442535"/>
    </source>
</evidence>
<dbReference type="EMBL" id="VUMY01000001">
    <property type="protein sequence ID" value="MST48668.1"/>
    <property type="molecule type" value="Genomic_DNA"/>
</dbReference>
<evidence type="ECO:0000259" key="1">
    <source>
        <dbReference type="Pfam" id="PF14471"/>
    </source>
</evidence>
<dbReference type="RefSeq" id="WP_154542564.1">
    <property type="nucleotide sequence ID" value="NZ_VUMY01000001.1"/>
</dbReference>
<dbReference type="Proteomes" id="UP000442535">
    <property type="component" value="Unassembled WGS sequence"/>
</dbReference>
<gene>
    <name evidence="2" type="ORF">FYJ63_00065</name>
</gene>
<dbReference type="AlphaFoldDB" id="A0A7K0JZW1"/>
<name>A0A7K0JZW1_9ACTO</name>
<keyword evidence="3" id="KW-1185">Reference proteome</keyword>
<protein>
    <submittedName>
        <fullName evidence="2">DUF4428 domain-containing protein</fullName>
    </submittedName>
</protein>
<evidence type="ECO:0000313" key="2">
    <source>
        <dbReference type="EMBL" id="MST48668.1"/>
    </source>
</evidence>
<dbReference type="InterPro" id="IPR027872">
    <property type="entry name" value="DUF4428"/>
</dbReference>
<organism evidence="2 3">
    <name type="scientific">Mobiluncus porci</name>
    <dbReference type="NCBI Taxonomy" id="2652278"/>
    <lineage>
        <taxon>Bacteria</taxon>
        <taxon>Bacillati</taxon>
        <taxon>Actinomycetota</taxon>
        <taxon>Actinomycetes</taxon>
        <taxon>Actinomycetales</taxon>
        <taxon>Actinomycetaceae</taxon>
        <taxon>Mobiluncus</taxon>
    </lineage>
</organism>
<reference evidence="2 3" key="1">
    <citation type="submission" date="2019-08" db="EMBL/GenBank/DDBJ databases">
        <title>In-depth cultivation of the pig gut microbiome towards novel bacterial diversity and tailored functional studies.</title>
        <authorList>
            <person name="Wylensek D."/>
            <person name="Hitch T.C.A."/>
            <person name="Clavel T."/>
        </authorList>
    </citation>
    <scope>NUCLEOTIDE SEQUENCE [LARGE SCALE GENOMIC DNA]</scope>
    <source>
        <strain evidence="2 3">RF-GAM-744-WT-7</strain>
    </source>
</reference>
<accession>A0A7K0JZW1</accession>
<sequence>MGLFDSKECALCGEKAGMFTKQKLQDGFLCGDCKKKLSDLSSGWKERTISDVNEHLQLREANKEKSSQFQVSRAIGAGGSLEIDDAHGWFRFKIGRDYQQGNAQVFGFNELGNFYAEIHYDAYADDEDNDGVPDQFDPDSRDFNRNRNTMMGAMMRAGELNSQSANMFVQASGLAQYFRSIGSQINDAGMPAEVTDVTMVVGTTSRFWPEVRLRSAYFGSGGSDQQRLQDAQQTIQALMQIRGGAGGGAGMMAQPGMVPQQGMGMAQQGMMAQPGMVPQQGMGMAQQGMMAQPGMVPQQGMGMAPQAATPASPSLCPSCNAPVNGAFCPNCGTKLS</sequence>
<feature type="domain" description="DUF4428" evidence="1">
    <location>
        <begin position="8"/>
        <end position="55"/>
    </location>
</feature>
<comment type="caution">
    <text evidence="2">The sequence shown here is derived from an EMBL/GenBank/DDBJ whole genome shotgun (WGS) entry which is preliminary data.</text>
</comment>
<dbReference type="Pfam" id="PF14471">
    <property type="entry name" value="DUF4428"/>
    <property type="match status" value="1"/>
</dbReference>